<name>A0A0C3DN71_9AGAM</name>
<organism evidence="1 2">
    <name type="scientific">Scleroderma citrinum Foug A</name>
    <dbReference type="NCBI Taxonomy" id="1036808"/>
    <lineage>
        <taxon>Eukaryota</taxon>
        <taxon>Fungi</taxon>
        <taxon>Dikarya</taxon>
        <taxon>Basidiomycota</taxon>
        <taxon>Agaricomycotina</taxon>
        <taxon>Agaricomycetes</taxon>
        <taxon>Agaricomycetidae</taxon>
        <taxon>Boletales</taxon>
        <taxon>Sclerodermatineae</taxon>
        <taxon>Sclerodermataceae</taxon>
        <taxon>Scleroderma</taxon>
    </lineage>
</organism>
<gene>
    <name evidence="1" type="ORF">SCLCIDRAFT_129851</name>
</gene>
<dbReference type="AlphaFoldDB" id="A0A0C3DN71"/>
<dbReference type="OrthoDB" id="2690573at2759"/>
<evidence type="ECO:0000313" key="2">
    <source>
        <dbReference type="Proteomes" id="UP000053989"/>
    </source>
</evidence>
<feature type="non-terminal residue" evidence="1">
    <location>
        <position position="1"/>
    </location>
</feature>
<dbReference type="HOGENOM" id="CLU_055157_0_0_1"/>
<keyword evidence="2" id="KW-1185">Reference proteome</keyword>
<protein>
    <submittedName>
        <fullName evidence="1">Uncharacterized protein</fullName>
    </submittedName>
</protein>
<dbReference type="EMBL" id="KN822097">
    <property type="protein sequence ID" value="KIM57664.1"/>
    <property type="molecule type" value="Genomic_DNA"/>
</dbReference>
<dbReference type="InParanoid" id="A0A0C3DN71"/>
<reference evidence="1 2" key="1">
    <citation type="submission" date="2014-04" db="EMBL/GenBank/DDBJ databases">
        <authorList>
            <consortium name="DOE Joint Genome Institute"/>
            <person name="Kuo A."/>
            <person name="Kohler A."/>
            <person name="Nagy L.G."/>
            <person name="Floudas D."/>
            <person name="Copeland A."/>
            <person name="Barry K.W."/>
            <person name="Cichocki N."/>
            <person name="Veneault-Fourrey C."/>
            <person name="LaButti K."/>
            <person name="Lindquist E.A."/>
            <person name="Lipzen A."/>
            <person name="Lundell T."/>
            <person name="Morin E."/>
            <person name="Murat C."/>
            <person name="Sun H."/>
            <person name="Tunlid A."/>
            <person name="Henrissat B."/>
            <person name="Grigoriev I.V."/>
            <person name="Hibbett D.S."/>
            <person name="Martin F."/>
            <person name="Nordberg H.P."/>
            <person name="Cantor M.N."/>
            <person name="Hua S.X."/>
        </authorList>
    </citation>
    <scope>NUCLEOTIDE SEQUENCE [LARGE SCALE GENOMIC DNA]</scope>
    <source>
        <strain evidence="1 2">Foug A</strain>
    </source>
</reference>
<accession>A0A0C3DN71</accession>
<dbReference type="STRING" id="1036808.A0A0C3DN71"/>
<sequence length="222" mass="25130">RKGPHGSVAPLQISRDGLFKLDVDDDVWQDIGLGDSIGAPPAWLANEKVCLGIKSLLELKCCEEEENRLLRERKALIEWFKEEWSRLQKANMDAGYELGCKLSELASLCLAWQLKLSEMPPLPRETWGVSIQELHTASCTFSGMDATHGEEEAVDDADSENEEDDLYIDDELLDVAEEFALADEYHHQPELDMGEEYLWGQEWENDILDMDPQSSPSKSACR</sequence>
<dbReference type="Proteomes" id="UP000053989">
    <property type="component" value="Unassembled WGS sequence"/>
</dbReference>
<reference evidence="2" key="2">
    <citation type="submission" date="2015-01" db="EMBL/GenBank/DDBJ databases">
        <title>Evolutionary Origins and Diversification of the Mycorrhizal Mutualists.</title>
        <authorList>
            <consortium name="DOE Joint Genome Institute"/>
            <consortium name="Mycorrhizal Genomics Consortium"/>
            <person name="Kohler A."/>
            <person name="Kuo A."/>
            <person name="Nagy L.G."/>
            <person name="Floudas D."/>
            <person name="Copeland A."/>
            <person name="Barry K.W."/>
            <person name="Cichocki N."/>
            <person name="Veneault-Fourrey C."/>
            <person name="LaButti K."/>
            <person name="Lindquist E.A."/>
            <person name="Lipzen A."/>
            <person name="Lundell T."/>
            <person name="Morin E."/>
            <person name="Murat C."/>
            <person name="Riley R."/>
            <person name="Ohm R."/>
            <person name="Sun H."/>
            <person name="Tunlid A."/>
            <person name="Henrissat B."/>
            <person name="Grigoriev I.V."/>
            <person name="Hibbett D.S."/>
            <person name="Martin F."/>
        </authorList>
    </citation>
    <scope>NUCLEOTIDE SEQUENCE [LARGE SCALE GENOMIC DNA]</scope>
    <source>
        <strain evidence="2">Foug A</strain>
    </source>
</reference>
<proteinExistence type="predicted"/>
<evidence type="ECO:0000313" key="1">
    <source>
        <dbReference type="EMBL" id="KIM57664.1"/>
    </source>
</evidence>